<evidence type="ECO:0000256" key="1">
    <source>
        <dbReference type="SAM" id="Phobius"/>
    </source>
</evidence>
<feature type="transmembrane region" description="Helical" evidence="1">
    <location>
        <begin position="437"/>
        <end position="458"/>
    </location>
</feature>
<keyword evidence="1" id="KW-0812">Transmembrane</keyword>
<evidence type="ECO:0000313" key="3">
    <source>
        <dbReference type="Proteomes" id="UP000053797"/>
    </source>
</evidence>
<sequence length="466" mass="50615">MESRQERKQRRFSVWDVLFGVLIGLIFFGVIYGVMAFLTSQITSSSDYQDLVTQMQQADVSWKDADITVSLMLLFVGGLSITMPSAVREGIINQVLDASSAGDVLSLFGIDLKQVLAPLMFDVSYGTLLYSVFGIGLIVLLFLVLRIKASRLGWTIRSVSFFLTVGIIWFVLAGRGNDVPFLSLQDGYAMSGILPLLVVSLLGWMAFFPQKLSGLTAAGRASLLILMLASTLQLVFTVQDEAEYDGDSSLRTALTVASLNAGSGGMYDWIHGGQVVYQADVLGANAEIPVSMLNGETSTDQLNDSIQKVVDGIDTDRVTEQLLTLLGGERPDLSATQLKLDPVDYGVARQTIQVIDAESAGATPPNVSSESAYWVLLLVTFAIYFVCSIRSFKSIIDPFVFAIAIGVISFIVSQASYVQFAMKWRSDVLFEFAQQTAGWTVLYAAGLALLGGILGYVVRRKPDKAV</sequence>
<keyword evidence="1" id="KW-0472">Membrane</keyword>
<feature type="transmembrane region" description="Helical" evidence="1">
    <location>
        <begin position="12"/>
        <end position="38"/>
    </location>
</feature>
<dbReference type="AlphaFoldDB" id="A0A0V8GHA9"/>
<accession>A0A0V8GHA9</accession>
<name>A0A0V8GHA9_9BACL</name>
<feature type="transmembrane region" description="Helical" evidence="1">
    <location>
        <begin position="128"/>
        <end position="147"/>
    </location>
</feature>
<dbReference type="OrthoDB" id="2356732at2"/>
<proteinExistence type="predicted"/>
<organism evidence="2 3">
    <name type="scientific">Exiguobacterium indicum</name>
    <dbReference type="NCBI Taxonomy" id="296995"/>
    <lineage>
        <taxon>Bacteria</taxon>
        <taxon>Bacillati</taxon>
        <taxon>Bacillota</taxon>
        <taxon>Bacilli</taxon>
        <taxon>Bacillales</taxon>
        <taxon>Bacillales Family XII. Incertae Sedis</taxon>
        <taxon>Exiguobacterium</taxon>
    </lineage>
</organism>
<feature type="transmembrane region" description="Helical" evidence="1">
    <location>
        <begin position="399"/>
        <end position="417"/>
    </location>
</feature>
<dbReference type="EMBL" id="LNQL01000002">
    <property type="protein sequence ID" value="KSU49530.1"/>
    <property type="molecule type" value="Genomic_DNA"/>
</dbReference>
<evidence type="ECO:0000313" key="2">
    <source>
        <dbReference type="EMBL" id="KSU49530.1"/>
    </source>
</evidence>
<reference evidence="2 3" key="1">
    <citation type="journal article" date="2015" name="Int. J. Syst. Evol. Microbiol.">
        <title>Exiguobacterium enclense sp. nov., isolated from sediment.</title>
        <authorList>
            <person name="Dastager S.G."/>
            <person name="Mawlankar R."/>
            <person name="Sonalkar V.V."/>
            <person name="Thorat M.N."/>
            <person name="Mual P."/>
            <person name="Verma A."/>
            <person name="Krishnamurthi S."/>
            <person name="Tang S.K."/>
            <person name="Li W.J."/>
        </authorList>
    </citation>
    <scope>NUCLEOTIDE SEQUENCE [LARGE SCALE GENOMIC DNA]</scope>
    <source>
        <strain evidence="2 3">NIO-1109</strain>
    </source>
</reference>
<keyword evidence="1" id="KW-1133">Transmembrane helix</keyword>
<comment type="caution">
    <text evidence="2">The sequence shown here is derived from an EMBL/GenBank/DDBJ whole genome shotgun (WGS) entry which is preliminary data.</text>
</comment>
<protein>
    <submittedName>
        <fullName evidence="2">Uncharacterized protein</fullName>
    </submittedName>
</protein>
<feature type="transmembrane region" description="Helical" evidence="1">
    <location>
        <begin position="371"/>
        <end position="387"/>
    </location>
</feature>
<dbReference type="RefSeq" id="WP_058265279.1">
    <property type="nucleotide sequence ID" value="NZ_FMYN01000002.1"/>
</dbReference>
<feature type="transmembrane region" description="Helical" evidence="1">
    <location>
        <begin position="221"/>
        <end position="239"/>
    </location>
</feature>
<feature type="transmembrane region" description="Helical" evidence="1">
    <location>
        <begin position="188"/>
        <end position="209"/>
    </location>
</feature>
<feature type="transmembrane region" description="Helical" evidence="1">
    <location>
        <begin position="159"/>
        <end position="176"/>
    </location>
</feature>
<dbReference type="Proteomes" id="UP000053797">
    <property type="component" value="Unassembled WGS sequence"/>
</dbReference>
<gene>
    <name evidence="2" type="ORF">AS033_09190</name>
</gene>